<sequence>MTMGPVLYTICCLLALLGGVWSCPGHCTCSKVVIDFQVGEDVDCSGLYRDDLPSISEGALKLNFSSNALEEIPNRINLLTELRELDLSNNRLGLYHGIADNLFSTLINLKILNLSENYLSDFTLNTFNGLSRLERLDLHGNYISQLPLGMLQSLSTTIVVVCLGGNHWECERCEFRETLMGYLRYEQNELANYCHGEVPTCASPHSLKGRTFTEISLEEIPECSEENSETTSWNFISTSLDTSTKLSTTTDELLNPHTTTASPELINGKTTKAVTVSARLRLAVGENSPDTTMISIPSQDNPKESIEINSAGEIDLPSNRYLSGGVDSKEYSQKFIAGAIVILGVMLLIIFMVFSIILWKMQRKSQKDNISCTTPSMDPSLKVSPWPLLQSRQLPATDDPGSVASSQVTEYEEIPYTQSENFDGYVTRKDISVTEFEKPSGQPGAAKKGFELYSVKIDNSDNNQSNPTMTRHLQALGNESTVIECESSDTTDDKDLNRCAQYMEMRSSVAEVVVKDLYAPLNT</sequence>
<evidence type="ECO:0000256" key="1">
    <source>
        <dbReference type="ARBA" id="ARBA00022614"/>
    </source>
</evidence>
<gene>
    <name evidence="6" type="ORF">HOLleu_05471</name>
</gene>
<keyword evidence="4" id="KW-0812">Transmembrane</keyword>
<evidence type="ECO:0000313" key="6">
    <source>
        <dbReference type="EMBL" id="KAJ8046706.1"/>
    </source>
</evidence>
<reference evidence="6" key="1">
    <citation type="submission" date="2021-10" db="EMBL/GenBank/DDBJ databases">
        <title>Tropical sea cucumber genome reveals ecological adaptation and Cuvierian tubules defense mechanism.</title>
        <authorList>
            <person name="Chen T."/>
        </authorList>
    </citation>
    <scope>NUCLEOTIDE SEQUENCE</scope>
    <source>
        <strain evidence="6">Nanhai2018</strain>
        <tissue evidence="6">Muscle</tissue>
    </source>
</reference>
<dbReference type="Pfam" id="PF00560">
    <property type="entry name" value="LRR_1"/>
    <property type="match status" value="1"/>
</dbReference>
<protein>
    <submittedName>
        <fullName evidence="6">Slit-like 3 protein</fullName>
    </submittedName>
</protein>
<dbReference type="OrthoDB" id="1394818at2759"/>
<dbReference type="Proteomes" id="UP001152320">
    <property type="component" value="Chromosome 2"/>
</dbReference>
<dbReference type="InterPro" id="IPR001611">
    <property type="entry name" value="Leu-rich_rpt"/>
</dbReference>
<comment type="caution">
    <text evidence="6">The sequence shown here is derived from an EMBL/GenBank/DDBJ whole genome shotgun (WGS) entry which is preliminary data.</text>
</comment>
<dbReference type="SMART" id="SM00369">
    <property type="entry name" value="LRR_TYP"/>
    <property type="match status" value="3"/>
</dbReference>
<dbReference type="PROSITE" id="PS51450">
    <property type="entry name" value="LRR"/>
    <property type="match status" value="1"/>
</dbReference>
<dbReference type="GO" id="GO:0005886">
    <property type="term" value="C:plasma membrane"/>
    <property type="evidence" value="ECO:0007669"/>
    <property type="project" value="TreeGrafter"/>
</dbReference>
<keyword evidence="1" id="KW-0433">Leucine-rich repeat</keyword>
<evidence type="ECO:0000256" key="3">
    <source>
        <dbReference type="ARBA" id="ARBA00022737"/>
    </source>
</evidence>
<dbReference type="InterPro" id="IPR050541">
    <property type="entry name" value="LRR_TM_domain-containing"/>
</dbReference>
<dbReference type="InterPro" id="IPR003591">
    <property type="entry name" value="Leu-rich_rpt_typical-subtyp"/>
</dbReference>
<keyword evidence="4" id="KW-1133">Transmembrane helix</keyword>
<feature type="chain" id="PRO_5040397093" evidence="5">
    <location>
        <begin position="23"/>
        <end position="523"/>
    </location>
</feature>
<evidence type="ECO:0000256" key="4">
    <source>
        <dbReference type="SAM" id="Phobius"/>
    </source>
</evidence>
<dbReference type="EMBL" id="JAIZAY010000002">
    <property type="protein sequence ID" value="KAJ8046706.1"/>
    <property type="molecule type" value="Genomic_DNA"/>
</dbReference>
<evidence type="ECO:0000313" key="7">
    <source>
        <dbReference type="Proteomes" id="UP001152320"/>
    </source>
</evidence>
<dbReference type="SUPFAM" id="SSF52058">
    <property type="entry name" value="L domain-like"/>
    <property type="match status" value="1"/>
</dbReference>
<keyword evidence="4" id="KW-0472">Membrane</keyword>
<keyword evidence="7" id="KW-1185">Reference proteome</keyword>
<feature type="transmembrane region" description="Helical" evidence="4">
    <location>
        <begin position="335"/>
        <end position="359"/>
    </location>
</feature>
<dbReference type="Gene3D" id="3.80.10.10">
    <property type="entry name" value="Ribonuclease Inhibitor"/>
    <property type="match status" value="1"/>
</dbReference>
<dbReference type="PANTHER" id="PTHR24369">
    <property type="entry name" value="ANTIGEN BSP, PUTATIVE-RELATED"/>
    <property type="match status" value="1"/>
</dbReference>
<evidence type="ECO:0000256" key="2">
    <source>
        <dbReference type="ARBA" id="ARBA00022729"/>
    </source>
</evidence>
<feature type="signal peptide" evidence="5">
    <location>
        <begin position="1"/>
        <end position="22"/>
    </location>
</feature>
<dbReference type="InterPro" id="IPR032675">
    <property type="entry name" value="LRR_dom_sf"/>
</dbReference>
<evidence type="ECO:0000256" key="5">
    <source>
        <dbReference type="SAM" id="SignalP"/>
    </source>
</evidence>
<dbReference type="PANTHER" id="PTHR24369:SF210">
    <property type="entry name" value="CHAOPTIN-RELATED"/>
    <property type="match status" value="1"/>
</dbReference>
<name>A0A9Q1CK00_HOLLE</name>
<keyword evidence="2 5" id="KW-0732">Signal</keyword>
<organism evidence="6 7">
    <name type="scientific">Holothuria leucospilota</name>
    <name type="common">Black long sea cucumber</name>
    <name type="synonym">Mertensiothuria leucospilota</name>
    <dbReference type="NCBI Taxonomy" id="206669"/>
    <lineage>
        <taxon>Eukaryota</taxon>
        <taxon>Metazoa</taxon>
        <taxon>Echinodermata</taxon>
        <taxon>Eleutherozoa</taxon>
        <taxon>Echinozoa</taxon>
        <taxon>Holothuroidea</taxon>
        <taxon>Aspidochirotacea</taxon>
        <taxon>Aspidochirotida</taxon>
        <taxon>Holothuriidae</taxon>
        <taxon>Holothuria</taxon>
    </lineage>
</organism>
<keyword evidence="3" id="KW-0677">Repeat</keyword>
<dbReference type="AlphaFoldDB" id="A0A9Q1CK00"/>
<proteinExistence type="predicted"/>
<accession>A0A9Q1CK00</accession>
<dbReference type="Pfam" id="PF13855">
    <property type="entry name" value="LRR_8"/>
    <property type="match status" value="1"/>
</dbReference>